<dbReference type="EMBL" id="CP157484">
    <property type="protein sequence ID" value="XBO37742.1"/>
    <property type="molecule type" value="Genomic_DNA"/>
</dbReference>
<accession>A0AAU7JBJ0</accession>
<gene>
    <name evidence="1" type="ORF">ABEG18_18730</name>
</gene>
<evidence type="ECO:0000313" key="1">
    <source>
        <dbReference type="EMBL" id="XBO37742.1"/>
    </source>
</evidence>
<proteinExistence type="predicted"/>
<reference evidence="1" key="1">
    <citation type="submission" date="2024-05" db="EMBL/GenBank/DDBJ databases">
        <authorList>
            <person name="Kim S."/>
            <person name="Heo J."/>
            <person name="Choi H."/>
            <person name="Choi Y."/>
            <person name="Kwon S.-W."/>
            <person name="Kim Y."/>
        </authorList>
    </citation>
    <scope>NUCLEOTIDE SEQUENCE</scope>
    <source>
        <strain evidence="1">KACC 23698</strain>
    </source>
</reference>
<dbReference type="AlphaFoldDB" id="A0AAU7JBJ0"/>
<name>A0AAU7JBJ0_9HYPH</name>
<dbReference type="RefSeq" id="WP_406854569.1">
    <property type="nucleotide sequence ID" value="NZ_CP157484.1"/>
</dbReference>
<sequence length="98" mass="10706">MPRDVDLAWTLQFRFGGARRRRVLRTARDVVDLIAALTDAERRCLHWASTLGAISRAMGSGHAKAALIATEMVENALAVEGWLLAERAADEAPSLLHA</sequence>
<organism evidence="1">
    <name type="scientific">Alsobacter sp. KACC 23698</name>
    <dbReference type="NCBI Taxonomy" id="3149229"/>
    <lineage>
        <taxon>Bacteria</taxon>
        <taxon>Pseudomonadati</taxon>
        <taxon>Pseudomonadota</taxon>
        <taxon>Alphaproteobacteria</taxon>
        <taxon>Hyphomicrobiales</taxon>
        <taxon>Alsobacteraceae</taxon>
        <taxon>Alsobacter</taxon>
    </lineage>
</organism>
<protein>
    <submittedName>
        <fullName evidence="1">Uncharacterized protein</fullName>
    </submittedName>
</protein>